<reference evidence="21" key="2">
    <citation type="submission" date="2020-10" db="UniProtKB">
        <authorList>
            <consortium name="WormBaseParasite"/>
        </authorList>
    </citation>
    <scope>IDENTIFICATION</scope>
</reference>
<feature type="domain" description="EGF-like" evidence="19">
    <location>
        <begin position="1538"/>
        <end position="1577"/>
    </location>
</feature>
<dbReference type="InterPro" id="IPR050541">
    <property type="entry name" value="LRR_TM_domain-containing"/>
</dbReference>
<evidence type="ECO:0000256" key="2">
    <source>
        <dbReference type="ARBA" id="ARBA00004613"/>
    </source>
</evidence>
<evidence type="ECO:0000256" key="9">
    <source>
        <dbReference type="ARBA" id="ARBA00022679"/>
    </source>
</evidence>
<dbReference type="Pfam" id="PF13855">
    <property type="entry name" value="LRR_8"/>
    <property type="match status" value="6"/>
</dbReference>
<dbReference type="PANTHER" id="PTHR24369:SF210">
    <property type="entry name" value="CHAOPTIN-RELATED"/>
    <property type="match status" value="1"/>
</dbReference>
<evidence type="ECO:0000256" key="3">
    <source>
        <dbReference type="ARBA" id="ARBA00007647"/>
    </source>
</evidence>
<keyword evidence="4" id="KW-0217">Developmental protein</keyword>
<dbReference type="GO" id="GO:0098552">
    <property type="term" value="C:side of membrane"/>
    <property type="evidence" value="ECO:0007669"/>
    <property type="project" value="UniProtKB-KW"/>
</dbReference>
<dbReference type="SMART" id="SM00082">
    <property type="entry name" value="LRRCT"/>
    <property type="match status" value="4"/>
</dbReference>
<dbReference type="SUPFAM" id="SSF49899">
    <property type="entry name" value="Concanavalin A-like lectins/glucanases"/>
    <property type="match status" value="1"/>
</dbReference>
<keyword evidence="8" id="KW-0328">Glycosyltransferase</keyword>
<dbReference type="SMART" id="SM00013">
    <property type="entry name" value="LRRNT"/>
    <property type="match status" value="4"/>
</dbReference>
<dbReference type="InterPro" id="IPR000742">
    <property type="entry name" value="EGF"/>
</dbReference>
<dbReference type="SUPFAM" id="SSF52058">
    <property type="entry name" value="L domain-like"/>
    <property type="match status" value="3"/>
</dbReference>
<evidence type="ECO:0000313" key="21">
    <source>
        <dbReference type="WBParaSite" id="Pan_g4466.t1"/>
    </source>
</evidence>
<feature type="disulfide bond" evidence="15">
    <location>
        <begin position="1526"/>
        <end position="1535"/>
    </location>
</feature>
<feature type="domain" description="Laminin G" evidence="18">
    <location>
        <begin position="1664"/>
        <end position="1842"/>
    </location>
</feature>
<dbReference type="InterPro" id="IPR013032">
    <property type="entry name" value="EGF-like_CS"/>
</dbReference>
<dbReference type="GO" id="GO:0007399">
    <property type="term" value="P:nervous system development"/>
    <property type="evidence" value="ECO:0007669"/>
    <property type="project" value="UniProtKB-ARBA"/>
</dbReference>
<sequence>MSTRLPLCSIVILSLFLVVFYYHIYHKDVHTHIIVISATRYETSEKYPPNTVVVLFNARRAIRQVDELLCISENSTHRKLYPTKAQFAYNPTRECKFATFIAVCSSVSNARFLGFSKNRIGVTPAQLVVRPAVMTKNPVVVCFSPLFYFERWQILATSLEIYRHYGADLMVVYVQSMLAEVFALLQYYEGRGKVAIEPWSTHDIPMKDIEKLGYNPNFELDWRNQAAAHTDCVLKYRESADFIIIADIDDVLVPQLKYQYIDEFKALQRLSSIAAGFAYPRLNVVLQAASSTENFDISQILSTARISREIENHKYVLIPQKAQTAWIHWPGIVDRGSHMLRMPEKNFMLHLRNWTLDTPHLFNSNDVQLTDIMNTAIIADIHSHFKRVKKTEAYRRLPSKERYAQDIVDCYEEMFYSKKRQPQFCPGPVRCHIKPHPGVRCMVAKKVLDRTQVMDSFVIYSGYNFGAFTLYKNGCNMISTLTLVRGHLFRQILRFWCFIANFVDVPVYPAAAAMAWQRVFVWIWISAVISCASASHSNCPEGCACALLTVVCTGQALNTVPSGIPAGTIRLDLQQNQITHVYRNDFVNLTSLKYLDLSNNALEIIDDNAFAELVNLERIRLNKNKLHHLPDHLFLRMEKLNRLDLSENELEILTNAQIVGSKAMRNLQLDKNKLTCMETDVIRDWKYLEIFTLNNNRLTTLDRIDSLPNLRVFRMFENPWLCDCRMKWVKHFANASLISKVKCHRPMLLQGQNLMQVEEDDMKCSGIEKRGTASCADEKRCPAECACTATIIDCHDRSLTHIPSNLPTGIEEIRLNGNRITKVPSKAFAKLSKLKSLDLSRNQINEIAADAFEGLHKLQHLHIFHNNISELTPETFSGLTELDMLMLNANNLRCIPKDLFKDLQELRVLSIYKNKIRSIENGTFDSLKSIKALHLSENPYICDCNMAWMAEFLSQRQLLDNSGVKCAAPKRMIDMPLSRANSEMFKCKGSEYLVTKNSGQCLIDNPCPSQCTCFGAVVDCSNRGLSVIPSNLPKFTTTLLMNKNQLSEINADSGLQKLVNLEKIDLSHNNITFIHNEAFIGLAKLKELVLSNNNLINVDRDMFGAFSSSLERLHLNGNKLECVMAETFGRLPNLTLLSLADNTIKSIDFAVFAQLPQMHSIYLAGNKFVCNCDSYQFIHHLNTNGTIKVLDNASCDQPSILHGKQFYDVPHMVSCESSRKICTAAGSYCPTGCICEGTTVRCSHAGLSEFPTSLPAETTELYLNGNNITEINVSVLNGLEHLVKLDLSNNNLKVIENNIFHNLNKLDVLILNFNHIQCVEDYAFSGLTNLRILSMHGNNLSMLSELSFSNLTRTIQQIAMLNNPLYCDCNMAWFNKWISQSYVESGLSKCAAPPQLQDQLILTANPSSFVCKESAPKSILAKCNPCVDKPCNNGGTCVHGPKRSYECRCAVGYYGRNCEKEIDACYGEPCENDGRCEVTEEGRFKCHCAKGFIGGHCETNIDDCVGNKCRNGGVCVDEINSYSCDCPALYIGKFCEERIQFCTKMFNPCRNGAKCESLDEIDYKCHCEPRFTGRNCTTRLDNCQPTSCHNNGVCVSTSNGFTCQCAEGFLGEFCEIPLPSILFQGAATCNEDTCKNGECSKTEDDDFECKCHYGYDGKQCDRQSLIGFDTPNSYVSVYGYDAGAKSNLTFTLRSKNRDGILFYYGDDIQFVSAEIYDGRIRLSLSIGRNQPSLMYSYLKVNDGKSHLIRFEIDDNRATLTIDNHFPQTIINKGRTKRLELKSKQPLFFGGLPDKIANFASTEFRVKSVNSLVGCIADVFFNTNKVDFADTSVVEKRDTIVGCGPTVNICQNVGCNNAGKCVPNPIKTRGYECSCSPTYTGENCENRLPGCIKERFRVYHEDNGCRSVDMIKNARCLGYCGNENSPFEKHADGSSFGPKCCCRAVKTRHRKVRMMCPDGSRKQSSVEIVRKCQCTTCDSPLPVRF</sequence>
<dbReference type="SMART" id="SM00041">
    <property type="entry name" value="CT"/>
    <property type="match status" value="1"/>
</dbReference>
<evidence type="ECO:0000256" key="14">
    <source>
        <dbReference type="ARBA" id="ARBA00023180"/>
    </source>
</evidence>
<reference evidence="20" key="1">
    <citation type="journal article" date="2013" name="Genetics">
        <title>The draft genome and transcriptome of Panagrellus redivivus are shaped by the harsh demands of a free-living lifestyle.</title>
        <authorList>
            <person name="Srinivasan J."/>
            <person name="Dillman A.R."/>
            <person name="Macchietto M.G."/>
            <person name="Heikkinen L."/>
            <person name="Lakso M."/>
            <person name="Fracchia K.M."/>
            <person name="Antoshechkin I."/>
            <person name="Mortazavi A."/>
            <person name="Wong G."/>
            <person name="Sternberg P.W."/>
        </authorList>
    </citation>
    <scope>NUCLEOTIDE SEQUENCE [LARGE SCALE GENOMIC DNA]</scope>
    <source>
        <strain evidence="20">MT8872</strain>
    </source>
</reference>
<feature type="domain" description="EGF-like" evidence="19">
    <location>
        <begin position="1630"/>
        <end position="1661"/>
    </location>
</feature>
<feature type="disulfide bond" evidence="15">
    <location>
        <begin position="1488"/>
        <end position="1497"/>
    </location>
</feature>
<dbReference type="FunFam" id="2.10.25.10:FF:000063">
    <property type="entry name" value="Slit guidance ligand 2"/>
    <property type="match status" value="1"/>
</dbReference>
<dbReference type="InterPro" id="IPR003591">
    <property type="entry name" value="Leu-rich_rpt_typical-subtyp"/>
</dbReference>
<evidence type="ECO:0000256" key="10">
    <source>
        <dbReference type="ARBA" id="ARBA00022729"/>
    </source>
</evidence>
<evidence type="ECO:0000256" key="15">
    <source>
        <dbReference type="PROSITE-ProRule" id="PRU00076"/>
    </source>
</evidence>
<dbReference type="PROSITE" id="PS01225">
    <property type="entry name" value="CTCK_2"/>
    <property type="match status" value="1"/>
</dbReference>
<dbReference type="GO" id="GO:0005509">
    <property type="term" value="F:calcium ion binding"/>
    <property type="evidence" value="ECO:0007669"/>
    <property type="project" value="InterPro"/>
</dbReference>
<evidence type="ECO:0000256" key="12">
    <source>
        <dbReference type="ARBA" id="ARBA00023136"/>
    </source>
</evidence>
<dbReference type="InterPro" id="IPR018097">
    <property type="entry name" value="EGF_Ca-bd_CS"/>
</dbReference>
<evidence type="ECO:0000256" key="16">
    <source>
        <dbReference type="SAM" id="Phobius"/>
    </source>
</evidence>
<dbReference type="GO" id="GO:0016757">
    <property type="term" value="F:glycosyltransferase activity"/>
    <property type="evidence" value="ECO:0007669"/>
    <property type="project" value="UniProtKB-KW"/>
</dbReference>
<dbReference type="GO" id="GO:0005576">
    <property type="term" value="C:extracellular region"/>
    <property type="evidence" value="ECO:0007669"/>
    <property type="project" value="UniProtKB-SubCell"/>
</dbReference>
<evidence type="ECO:0000256" key="11">
    <source>
        <dbReference type="ARBA" id="ARBA00022737"/>
    </source>
</evidence>
<feature type="disulfide bond" evidence="15">
    <location>
        <begin position="1567"/>
        <end position="1576"/>
    </location>
</feature>
<dbReference type="CDD" id="cd00054">
    <property type="entry name" value="EGF_CA"/>
    <property type="match status" value="5"/>
</dbReference>
<dbReference type="PROSITE" id="PS00010">
    <property type="entry name" value="ASX_HYDROXYL"/>
    <property type="match status" value="1"/>
</dbReference>
<dbReference type="SMART" id="SM00282">
    <property type="entry name" value="LamG"/>
    <property type="match status" value="1"/>
</dbReference>
<dbReference type="PANTHER" id="PTHR24369">
    <property type="entry name" value="ANTIGEN BSP, PUTATIVE-RELATED"/>
    <property type="match status" value="1"/>
</dbReference>
<evidence type="ECO:0000256" key="4">
    <source>
        <dbReference type="ARBA" id="ARBA00022473"/>
    </source>
</evidence>
<evidence type="ECO:0000256" key="5">
    <source>
        <dbReference type="ARBA" id="ARBA00022525"/>
    </source>
</evidence>
<keyword evidence="6 15" id="KW-0245">EGF-like domain</keyword>
<keyword evidence="9" id="KW-0808">Transferase</keyword>
<proteinExistence type="inferred from homology"/>
<dbReference type="PROSITE" id="PS01186">
    <property type="entry name" value="EGF_2"/>
    <property type="match status" value="4"/>
</dbReference>
<comment type="subcellular location">
    <subcellularLocation>
        <location evidence="1">Membrane</location>
        <topology evidence="1">Single-pass membrane protein</topology>
    </subcellularLocation>
    <subcellularLocation>
        <location evidence="2">Secreted</location>
    </subcellularLocation>
</comment>
<evidence type="ECO:0000313" key="20">
    <source>
        <dbReference type="Proteomes" id="UP000492821"/>
    </source>
</evidence>
<dbReference type="PROSITE" id="PS51450">
    <property type="entry name" value="LRR"/>
    <property type="match status" value="6"/>
</dbReference>
<dbReference type="SMART" id="SM00365">
    <property type="entry name" value="LRR_SD22"/>
    <property type="match status" value="10"/>
</dbReference>
<dbReference type="FunFam" id="3.80.10.10:FF:000002">
    <property type="entry name" value="Slit guidance ligand 2"/>
    <property type="match status" value="2"/>
</dbReference>
<feature type="domain" description="EGF-like" evidence="19">
    <location>
        <begin position="1845"/>
        <end position="1884"/>
    </location>
</feature>
<feature type="disulfide bond" evidence="15">
    <location>
        <begin position="1605"/>
        <end position="1614"/>
    </location>
</feature>
<keyword evidence="10" id="KW-0732">Signal</keyword>
<comment type="similarity">
    <text evidence="3">Belongs to the glycosyltransferase 92 family.</text>
</comment>
<dbReference type="GO" id="GO:0045121">
    <property type="term" value="C:membrane raft"/>
    <property type="evidence" value="ECO:0007669"/>
    <property type="project" value="UniProtKB-SubCell"/>
</dbReference>
<dbReference type="GO" id="GO:0005886">
    <property type="term" value="C:plasma membrane"/>
    <property type="evidence" value="ECO:0007669"/>
    <property type="project" value="UniProtKB-SubCell"/>
</dbReference>
<keyword evidence="14" id="KW-0325">Glycoprotein</keyword>
<dbReference type="PROSITE" id="PS50026">
    <property type="entry name" value="EGF_3"/>
    <property type="match status" value="7"/>
</dbReference>
<dbReference type="PROSITE" id="PS50025">
    <property type="entry name" value="LAM_G_DOMAIN"/>
    <property type="match status" value="1"/>
</dbReference>
<dbReference type="PROSITE" id="PS01187">
    <property type="entry name" value="EGF_CA"/>
    <property type="match status" value="1"/>
</dbReference>
<dbReference type="Pfam" id="PF01463">
    <property type="entry name" value="LRRCT"/>
    <property type="match status" value="2"/>
</dbReference>
<feature type="disulfide bond" evidence="15">
    <location>
        <begin position="1874"/>
        <end position="1883"/>
    </location>
</feature>
<evidence type="ECO:0000259" key="19">
    <source>
        <dbReference type="PROSITE" id="PS50026"/>
    </source>
</evidence>
<dbReference type="Proteomes" id="UP000492821">
    <property type="component" value="Unassembled WGS sequence"/>
</dbReference>
<dbReference type="Gene3D" id="2.60.120.200">
    <property type="match status" value="1"/>
</dbReference>
<evidence type="ECO:0000256" key="6">
    <source>
        <dbReference type="ARBA" id="ARBA00022536"/>
    </source>
</evidence>
<keyword evidence="16" id="KW-1133">Transmembrane helix</keyword>
<evidence type="ECO:0000259" key="18">
    <source>
        <dbReference type="PROSITE" id="PS50025"/>
    </source>
</evidence>
<dbReference type="InterPro" id="IPR000483">
    <property type="entry name" value="Cys-rich_flank_reg_C"/>
</dbReference>
<dbReference type="Pfam" id="PF02210">
    <property type="entry name" value="Laminin_G_2"/>
    <property type="match status" value="1"/>
</dbReference>
<keyword evidence="7" id="KW-0433">Leucine-rich repeat</keyword>
<dbReference type="Pfam" id="PF01462">
    <property type="entry name" value="LRRNT"/>
    <property type="match status" value="2"/>
</dbReference>
<dbReference type="SMART" id="SM00179">
    <property type="entry name" value="EGF_CA"/>
    <property type="match status" value="5"/>
</dbReference>
<feature type="domain" description="EGF-like" evidence="19">
    <location>
        <begin position="1461"/>
        <end position="1498"/>
    </location>
</feature>
<evidence type="ECO:0000256" key="7">
    <source>
        <dbReference type="ARBA" id="ARBA00022614"/>
    </source>
</evidence>
<accession>A0A7E4ZYZ5</accession>
<feature type="domain" description="CTCK" evidence="17">
    <location>
        <begin position="1890"/>
        <end position="1977"/>
    </location>
</feature>
<comment type="caution">
    <text evidence="15">Lacks conserved residue(s) required for the propagation of feature annotation.</text>
</comment>
<dbReference type="InterPro" id="IPR032675">
    <property type="entry name" value="LRR_dom_sf"/>
</dbReference>
<dbReference type="InterPro" id="IPR013320">
    <property type="entry name" value="ConA-like_dom_sf"/>
</dbReference>
<dbReference type="WBParaSite" id="Pan_g4466.t1">
    <property type="protein sequence ID" value="Pan_g4466.t1"/>
    <property type="gene ID" value="Pan_g4466"/>
</dbReference>
<evidence type="ECO:0000256" key="8">
    <source>
        <dbReference type="ARBA" id="ARBA00022676"/>
    </source>
</evidence>
<feature type="disulfide bond" evidence="15">
    <location>
        <begin position="1651"/>
        <end position="1660"/>
    </location>
</feature>
<feature type="domain" description="EGF-like" evidence="19">
    <location>
        <begin position="1424"/>
        <end position="1459"/>
    </location>
</feature>
<dbReference type="SUPFAM" id="SSF57196">
    <property type="entry name" value="EGF/Laminin"/>
    <property type="match status" value="6"/>
</dbReference>
<dbReference type="GO" id="GO:0042995">
    <property type="term" value="C:cell projection"/>
    <property type="evidence" value="ECO:0007669"/>
    <property type="project" value="UniProtKB-SubCell"/>
</dbReference>
<name>A0A7E4ZYZ5_PANRE</name>
<dbReference type="Pfam" id="PF00008">
    <property type="entry name" value="EGF"/>
    <property type="match status" value="4"/>
</dbReference>
<dbReference type="Gene3D" id="3.80.10.10">
    <property type="entry name" value="Ribonuclease Inhibitor"/>
    <property type="match status" value="6"/>
</dbReference>
<evidence type="ECO:0000256" key="13">
    <source>
        <dbReference type="ARBA" id="ARBA00023157"/>
    </source>
</evidence>
<dbReference type="FunFam" id="3.80.10.10:FF:000032">
    <property type="entry name" value="Slit homolog 2 (Drosophila)"/>
    <property type="match status" value="1"/>
</dbReference>
<dbReference type="Gene3D" id="2.10.25.10">
    <property type="entry name" value="Laminin"/>
    <property type="match status" value="6"/>
</dbReference>
<feature type="transmembrane region" description="Helical" evidence="16">
    <location>
        <begin position="7"/>
        <end position="25"/>
    </location>
</feature>
<keyword evidence="16" id="KW-0812">Transmembrane</keyword>
<keyword evidence="11" id="KW-0677">Repeat</keyword>
<dbReference type="PROSITE" id="PS01185">
    <property type="entry name" value="CTCK_1"/>
    <property type="match status" value="1"/>
</dbReference>
<dbReference type="InterPro" id="IPR001791">
    <property type="entry name" value="Laminin_G"/>
</dbReference>
<dbReference type="SMART" id="SM00181">
    <property type="entry name" value="EGF"/>
    <property type="match status" value="7"/>
</dbReference>
<dbReference type="FunFam" id="2.10.25.10:FF:000472">
    <property type="entry name" value="Uncharacterized protein, isoform A"/>
    <property type="match status" value="1"/>
</dbReference>
<organism evidence="20 21">
    <name type="scientific">Panagrellus redivivus</name>
    <name type="common">Microworm</name>
    <dbReference type="NCBI Taxonomy" id="6233"/>
    <lineage>
        <taxon>Eukaryota</taxon>
        <taxon>Metazoa</taxon>
        <taxon>Ecdysozoa</taxon>
        <taxon>Nematoda</taxon>
        <taxon>Chromadorea</taxon>
        <taxon>Rhabditida</taxon>
        <taxon>Tylenchina</taxon>
        <taxon>Panagrolaimomorpha</taxon>
        <taxon>Panagrolaimoidea</taxon>
        <taxon>Panagrolaimidae</taxon>
        <taxon>Panagrellus</taxon>
    </lineage>
</organism>
<feature type="disulfide bond" evidence="15">
    <location>
        <begin position="1449"/>
        <end position="1458"/>
    </location>
</feature>
<keyword evidence="12 16" id="KW-0472">Membrane</keyword>
<keyword evidence="5" id="KW-0964">Secreted</keyword>
<dbReference type="Pfam" id="PF01697">
    <property type="entry name" value="Glyco_transf_92"/>
    <property type="match status" value="1"/>
</dbReference>
<dbReference type="GO" id="GO:0043204">
    <property type="term" value="C:perikaryon"/>
    <property type="evidence" value="ECO:0007669"/>
    <property type="project" value="UniProtKB-SubCell"/>
</dbReference>
<dbReference type="InterPro" id="IPR006207">
    <property type="entry name" value="Cys_knot_C"/>
</dbReference>
<dbReference type="InterPro" id="IPR001611">
    <property type="entry name" value="Leu-rich_rpt"/>
</dbReference>
<keyword evidence="13 15" id="KW-1015">Disulfide bond</keyword>
<evidence type="ECO:0000256" key="1">
    <source>
        <dbReference type="ARBA" id="ARBA00004167"/>
    </source>
</evidence>
<dbReference type="SMART" id="SM00369">
    <property type="entry name" value="LRR_TYP"/>
    <property type="match status" value="16"/>
</dbReference>
<dbReference type="Pfam" id="PF12661">
    <property type="entry name" value="hEGF"/>
    <property type="match status" value="1"/>
</dbReference>
<dbReference type="InterPro" id="IPR000152">
    <property type="entry name" value="EGF-type_Asp/Asn_hydroxyl_site"/>
</dbReference>
<feature type="domain" description="EGF-like" evidence="19">
    <location>
        <begin position="1500"/>
        <end position="1536"/>
    </location>
</feature>
<evidence type="ECO:0000259" key="17">
    <source>
        <dbReference type="PROSITE" id="PS01225"/>
    </source>
</evidence>
<dbReference type="InterPro" id="IPR001881">
    <property type="entry name" value="EGF-like_Ca-bd_dom"/>
</dbReference>
<protein>
    <submittedName>
        <fullName evidence="21">Glycosyltransferase family 92 protein</fullName>
    </submittedName>
</protein>
<dbReference type="InterPro" id="IPR000372">
    <property type="entry name" value="LRRNT"/>
</dbReference>
<dbReference type="CDD" id="cd00110">
    <property type="entry name" value="LamG"/>
    <property type="match status" value="1"/>
</dbReference>
<dbReference type="PROSITE" id="PS00022">
    <property type="entry name" value="EGF_1"/>
    <property type="match status" value="7"/>
</dbReference>
<dbReference type="InterPro" id="IPR008166">
    <property type="entry name" value="Glyco_transf_92"/>
</dbReference>
<feature type="domain" description="EGF-like" evidence="19">
    <location>
        <begin position="1579"/>
        <end position="1615"/>
    </location>
</feature>
<keyword evidence="20" id="KW-1185">Reference proteome</keyword>
<dbReference type="FunFam" id="2.10.25.10:FF:000045">
    <property type="entry name" value="Slit guidance ligand 2"/>
    <property type="match status" value="1"/>
</dbReference>